<feature type="domain" description="Scytalone dehydratase-like" evidence="3">
    <location>
        <begin position="5"/>
        <end position="150"/>
    </location>
</feature>
<dbReference type="GeneID" id="25775244"/>
<reference evidence="4 5" key="1">
    <citation type="journal article" date="2011" name="Genome Biol.">
        <title>Comparative genome sequence analysis underscores mycoparasitism as the ancestral life style of Trichoderma.</title>
        <authorList>
            <person name="Kubicek C.P."/>
            <person name="Herrera-Estrella A."/>
            <person name="Seidl-Seiboth V."/>
            <person name="Martinez D.A."/>
            <person name="Druzhinina I.S."/>
            <person name="Thon M."/>
            <person name="Zeilinger S."/>
            <person name="Casas-Flores S."/>
            <person name="Horwitz B.A."/>
            <person name="Mukherjee P.K."/>
            <person name="Mukherjee M."/>
            <person name="Kredics L."/>
            <person name="Alcaraz L.D."/>
            <person name="Aerts A."/>
            <person name="Antal Z."/>
            <person name="Atanasova L."/>
            <person name="Cervantes-Badillo M.G."/>
            <person name="Challacombe J."/>
            <person name="Chertkov O."/>
            <person name="McCluskey K."/>
            <person name="Coulpier F."/>
            <person name="Deshpande N."/>
            <person name="von Doehren H."/>
            <person name="Ebbole D.J."/>
            <person name="Esquivel-Naranjo E.U."/>
            <person name="Fekete E."/>
            <person name="Flipphi M."/>
            <person name="Glaser F."/>
            <person name="Gomez-Rodriguez E.Y."/>
            <person name="Gruber S."/>
            <person name="Han C."/>
            <person name="Henrissat B."/>
            <person name="Hermosa R."/>
            <person name="Hernandez-Onate M."/>
            <person name="Karaffa L."/>
            <person name="Kosti I."/>
            <person name="Le Crom S."/>
            <person name="Lindquist E."/>
            <person name="Lucas S."/>
            <person name="Luebeck M."/>
            <person name="Luebeck P.S."/>
            <person name="Margeot A."/>
            <person name="Metz B."/>
            <person name="Misra M."/>
            <person name="Nevalainen H."/>
            <person name="Omann M."/>
            <person name="Packer N."/>
            <person name="Perrone G."/>
            <person name="Uresti-Rivera E.E."/>
            <person name="Salamov A."/>
            <person name="Schmoll M."/>
            <person name="Seiboth B."/>
            <person name="Shapiro H."/>
            <person name="Sukno S."/>
            <person name="Tamayo-Ramos J.A."/>
            <person name="Tisch D."/>
            <person name="Wiest A."/>
            <person name="Wilkinson H.H."/>
            <person name="Zhang M."/>
            <person name="Coutinho P.M."/>
            <person name="Kenerley C.M."/>
            <person name="Monte E."/>
            <person name="Baker S.E."/>
            <person name="Grigoriev I.V."/>
        </authorList>
    </citation>
    <scope>NUCLEOTIDE SEQUENCE [LARGE SCALE GENOMIC DNA]</scope>
    <source>
        <strain evidence="5">ATCC 20476 / IMI 206040</strain>
    </source>
</reference>
<dbReference type="EMBL" id="ABDG02000023">
    <property type="protein sequence ID" value="EHK46181.1"/>
    <property type="molecule type" value="Genomic_DNA"/>
</dbReference>
<organism evidence="4 5">
    <name type="scientific">Hypocrea atroviridis (strain ATCC 20476 / IMI 206040)</name>
    <name type="common">Trichoderma atroviride</name>
    <dbReference type="NCBI Taxonomy" id="452589"/>
    <lineage>
        <taxon>Eukaryota</taxon>
        <taxon>Fungi</taxon>
        <taxon>Dikarya</taxon>
        <taxon>Ascomycota</taxon>
        <taxon>Pezizomycotina</taxon>
        <taxon>Sordariomycetes</taxon>
        <taxon>Hypocreomycetidae</taxon>
        <taxon>Hypocreales</taxon>
        <taxon>Hypocreaceae</taxon>
        <taxon>Trichoderma</taxon>
    </lineage>
</organism>
<dbReference type="InterPro" id="IPR032710">
    <property type="entry name" value="NTF2-like_dom_sf"/>
</dbReference>
<comment type="caution">
    <text evidence="4">The sequence shown here is derived from an EMBL/GenBank/DDBJ whole genome shotgun (WGS) entry which is preliminary data.</text>
</comment>
<evidence type="ECO:0000259" key="3">
    <source>
        <dbReference type="Pfam" id="PF02982"/>
    </source>
</evidence>
<dbReference type="Gene3D" id="3.10.450.50">
    <property type="match status" value="1"/>
</dbReference>
<dbReference type="OrthoDB" id="5281072at2759"/>
<dbReference type="KEGG" id="tatv:25775244"/>
<dbReference type="GO" id="GO:0016829">
    <property type="term" value="F:lyase activity"/>
    <property type="evidence" value="ECO:0007669"/>
    <property type="project" value="UniProtKB-KW"/>
</dbReference>
<evidence type="ECO:0000256" key="2">
    <source>
        <dbReference type="ARBA" id="ARBA00023239"/>
    </source>
</evidence>
<name>G9NTZ5_HYPAI</name>
<dbReference type="Proteomes" id="UP000005426">
    <property type="component" value="Unassembled WGS sequence"/>
</dbReference>
<dbReference type="OMA" id="GVTTHWY"/>
<evidence type="ECO:0000313" key="4">
    <source>
        <dbReference type="EMBL" id="EHK46181.1"/>
    </source>
</evidence>
<dbReference type="InterPro" id="IPR049884">
    <property type="entry name" value="Scytalone_dh"/>
</dbReference>
<keyword evidence="5" id="KW-1185">Reference proteome</keyword>
<dbReference type="RefSeq" id="XP_013944348.1">
    <property type="nucleotide sequence ID" value="XM_014088873.1"/>
</dbReference>
<accession>G9NTZ5</accession>
<proteinExistence type="inferred from homology"/>
<gene>
    <name evidence="4" type="ORF">TRIATDRAFT_131946</name>
</gene>
<dbReference type="eggNOG" id="ENOG502SNND">
    <property type="taxonomic scope" value="Eukaryota"/>
</dbReference>
<dbReference type="AlphaFoldDB" id="G9NTZ5"/>
<dbReference type="Pfam" id="PF02982">
    <property type="entry name" value="Scytalone_dh"/>
    <property type="match status" value="1"/>
</dbReference>
<dbReference type="SUPFAM" id="SSF54427">
    <property type="entry name" value="NTF2-like"/>
    <property type="match status" value="1"/>
</dbReference>
<dbReference type="HOGENOM" id="CLU_101889_1_0_1"/>
<comment type="similarity">
    <text evidence="1">Belongs to the scytalone dehydratase family.</text>
</comment>
<keyword evidence="2" id="KW-0456">Lyase</keyword>
<sequence length="165" mass="19037">MSTDISLQDYLAIRNVAFEWAESYDTKDWDRLQKCLASSIRLDFRSLQGALHENLSPEEYSAILIGMIGDKRLKTQHLLGGSQWERLSDGTVRVAYQIRVAHQRYVDESLQKVANKGHGHGVTTHWYRKIDEAWKLEGVAPRLEWDEYDIFGTLAPPQDEAIYEV</sequence>
<evidence type="ECO:0000256" key="1">
    <source>
        <dbReference type="ARBA" id="ARBA00008584"/>
    </source>
</evidence>
<dbReference type="STRING" id="452589.G9NTZ5"/>
<evidence type="ECO:0000313" key="5">
    <source>
        <dbReference type="Proteomes" id="UP000005426"/>
    </source>
</evidence>
<protein>
    <recommendedName>
        <fullName evidence="3">Scytalone dehydratase-like domain-containing protein</fullName>
    </recommendedName>
</protein>